<dbReference type="InterPro" id="IPR039076">
    <property type="entry name" value="DivIC"/>
</dbReference>
<dbReference type="EMBL" id="CTEN01000001">
    <property type="protein sequence ID" value="CQR23967.1"/>
    <property type="molecule type" value="Genomic_DNA"/>
</dbReference>
<organism evidence="3 4">
    <name type="scientific">Streptococcus varani</name>
    <dbReference type="NCBI Taxonomy" id="1608583"/>
    <lineage>
        <taxon>Bacteria</taxon>
        <taxon>Bacillati</taxon>
        <taxon>Bacillota</taxon>
        <taxon>Bacilli</taxon>
        <taxon>Lactobacillales</taxon>
        <taxon>Streptococcaceae</taxon>
        <taxon>Streptococcus</taxon>
    </lineage>
</organism>
<gene>
    <name evidence="3" type="ORF">BN1356_00334</name>
</gene>
<keyword evidence="2" id="KW-0472">Membrane</keyword>
<dbReference type="OrthoDB" id="2242646at2"/>
<proteinExistence type="predicted"/>
<dbReference type="InterPro" id="IPR007060">
    <property type="entry name" value="FtsL/DivIC"/>
</dbReference>
<dbReference type="GO" id="GO:0051301">
    <property type="term" value="P:cell division"/>
    <property type="evidence" value="ECO:0007669"/>
    <property type="project" value="InterPro"/>
</dbReference>
<dbReference type="RefSeq" id="WP_093649689.1">
    <property type="nucleotide sequence ID" value="NZ_CTEN01000001.1"/>
</dbReference>
<dbReference type="STRING" id="1608583.BN1356_00334"/>
<evidence type="ECO:0000256" key="1">
    <source>
        <dbReference type="SAM" id="Coils"/>
    </source>
</evidence>
<protein>
    <submittedName>
        <fullName evidence="3">Septum formation initiator</fullName>
    </submittedName>
</protein>
<dbReference type="Pfam" id="PF04977">
    <property type="entry name" value="DivIC"/>
    <property type="match status" value="1"/>
</dbReference>
<keyword evidence="2" id="KW-0812">Transmembrane</keyword>
<reference evidence="4" key="1">
    <citation type="submission" date="2015-03" db="EMBL/GenBank/DDBJ databases">
        <authorList>
            <person name="Urmite Genomes"/>
        </authorList>
    </citation>
    <scope>NUCLEOTIDE SEQUENCE [LARGE SCALE GENOMIC DNA]</scope>
    <source>
        <strain evidence="4">FF10</strain>
    </source>
</reference>
<evidence type="ECO:0000313" key="4">
    <source>
        <dbReference type="Proteomes" id="UP000198604"/>
    </source>
</evidence>
<name>A0A0E4CRZ8_9STRE</name>
<dbReference type="PANTHER" id="PTHR40027:SF1">
    <property type="entry name" value="CELL DIVISION PROTEIN DIVIC"/>
    <property type="match status" value="1"/>
</dbReference>
<dbReference type="Proteomes" id="UP000198604">
    <property type="component" value="Unassembled WGS sequence"/>
</dbReference>
<dbReference type="AlphaFoldDB" id="A0A0E4CRZ8"/>
<evidence type="ECO:0000313" key="3">
    <source>
        <dbReference type="EMBL" id="CQR23967.1"/>
    </source>
</evidence>
<accession>A0A0E4CRZ8</accession>
<feature type="coiled-coil region" evidence="1">
    <location>
        <begin position="53"/>
        <end position="80"/>
    </location>
</feature>
<evidence type="ECO:0000256" key="2">
    <source>
        <dbReference type="SAM" id="Phobius"/>
    </source>
</evidence>
<keyword evidence="2" id="KW-1133">Transmembrane helix</keyword>
<dbReference type="PANTHER" id="PTHR40027">
    <property type="entry name" value="CELL DIVISION PROTEIN DIVIC"/>
    <property type="match status" value="1"/>
</dbReference>
<keyword evidence="1" id="KW-0175">Coiled coil</keyword>
<feature type="transmembrane region" description="Helical" evidence="2">
    <location>
        <begin position="34"/>
        <end position="54"/>
    </location>
</feature>
<sequence length="123" mass="14750">MKQSKVLQINNQYIQTELQKRRRNADENRQKTRFMGIILVLAIFLFVLPTYNLVESYDTLKEREEQLVQLEDRYKELSRQEKIESSLVTKLKDEEYAAKYIRAKLQYSKEGEFIYNIPGLLPK</sequence>
<keyword evidence="4" id="KW-1185">Reference proteome</keyword>